<dbReference type="PANTHER" id="PTHR10804:SF11">
    <property type="entry name" value="PROLIFERATION-ASSOCIATED PROTEIN 2G4"/>
    <property type="match status" value="1"/>
</dbReference>
<organism evidence="4 5">
    <name type="scientific">Polyporus arcularius HHB13444</name>
    <dbReference type="NCBI Taxonomy" id="1314778"/>
    <lineage>
        <taxon>Eukaryota</taxon>
        <taxon>Fungi</taxon>
        <taxon>Dikarya</taxon>
        <taxon>Basidiomycota</taxon>
        <taxon>Agaricomycotina</taxon>
        <taxon>Agaricomycetes</taxon>
        <taxon>Polyporales</taxon>
        <taxon>Polyporaceae</taxon>
        <taxon>Polyporus</taxon>
    </lineage>
</organism>
<accession>A0A5C3PS95</accession>
<dbReference type="InterPro" id="IPR036005">
    <property type="entry name" value="Creatinase/aminopeptidase-like"/>
</dbReference>
<dbReference type="InterPro" id="IPR036390">
    <property type="entry name" value="WH_DNA-bd_sf"/>
</dbReference>
<evidence type="ECO:0000313" key="4">
    <source>
        <dbReference type="EMBL" id="TFK92655.1"/>
    </source>
</evidence>
<gene>
    <name evidence="4" type="ORF">K466DRAFT_480162</name>
</gene>
<reference evidence="4 5" key="1">
    <citation type="journal article" date="2019" name="Nat. Ecol. Evol.">
        <title>Megaphylogeny resolves global patterns of mushroom evolution.</title>
        <authorList>
            <person name="Varga T."/>
            <person name="Krizsan K."/>
            <person name="Foldi C."/>
            <person name="Dima B."/>
            <person name="Sanchez-Garcia M."/>
            <person name="Sanchez-Ramirez S."/>
            <person name="Szollosi G.J."/>
            <person name="Szarkandi J.G."/>
            <person name="Papp V."/>
            <person name="Albert L."/>
            <person name="Andreopoulos W."/>
            <person name="Angelini C."/>
            <person name="Antonin V."/>
            <person name="Barry K.W."/>
            <person name="Bougher N.L."/>
            <person name="Buchanan P."/>
            <person name="Buyck B."/>
            <person name="Bense V."/>
            <person name="Catcheside P."/>
            <person name="Chovatia M."/>
            <person name="Cooper J."/>
            <person name="Damon W."/>
            <person name="Desjardin D."/>
            <person name="Finy P."/>
            <person name="Geml J."/>
            <person name="Haridas S."/>
            <person name="Hughes K."/>
            <person name="Justo A."/>
            <person name="Karasinski D."/>
            <person name="Kautmanova I."/>
            <person name="Kiss B."/>
            <person name="Kocsube S."/>
            <person name="Kotiranta H."/>
            <person name="LaButti K.M."/>
            <person name="Lechner B.E."/>
            <person name="Liimatainen K."/>
            <person name="Lipzen A."/>
            <person name="Lukacs Z."/>
            <person name="Mihaltcheva S."/>
            <person name="Morgado L.N."/>
            <person name="Niskanen T."/>
            <person name="Noordeloos M.E."/>
            <person name="Ohm R.A."/>
            <person name="Ortiz-Santana B."/>
            <person name="Ovrebo C."/>
            <person name="Racz N."/>
            <person name="Riley R."/>
            <person name="Savchenko A."/>
            <person name="Shiryaev A."/>
            <person name="Soop K."/>
            <person name="Spirin V."/>
            <person name="Szebenyi C."/>
            <person name="Tomsovsky M."/>
            <person name="Tulloss R.E."/>
            <person name="Uehling J."/>
            <person name="Grigoriev I.V."/>
            <person name="Vagvolgyi C."/>
            <person name="Papp T."/>
            <person name="Martin F.M."/>
            <person name="Miettinen O."/>
            <person name="Hibbett D.S."/>
            <person name="Nagy L.G."/>
        </authorList>
    </citation>
    <scope>NUCLEOTIDE SEQUENCE [LARGE SCALE GENOMIC DNA]</scope>
    <source>
        <strain evidence="4 5">HHB13444</strain>
    </source>
</reference>
<dbReference type="FunFam" id="1.10.10.10:FF:000029">
    <property type="entry name" value="Proliferation-associated 2G4, a"/>
    <property type="match status" value="1"/>
</dbReference>
<evidence type="ECO:0000313" key="5">
    <source>
        <dbReference type="Proteomes" id="UP000308197"/>
    </source>
</evidence>
<dbReference type="SUPFAM" id="SSF46785">
    <property type="entry name" value="Winged helix' DNA-binding domain"/>
    <property type="match status" value="1"/>
</dbReference>
<dbReference type="AlphaFoldDB" id="A0A5C3PS95"/>
<dbReference type="InterPro" id="IPR004545">
    <property type="entry name" value="PA2G4"/>
</dbReference>
<feature type="region of interest" description="Disordered" evidence="2">
    <location>
        <begin position="365"/>
        <end position="392"/>
    </location>
</feature>
<dbReference type="EMBL" id="ML210994">
    <property type="protein sequence ID" value="TFK92655.1"/>
    <property type="molecule type" value="Genomic_DNA"/>
</dbReference>
<name>A0A5C3PS95_9APHY</name>
<keyword evidence="5" id="KW-1185">Reference proteome</keyword>
<dbReference type="Proteomes" id="UP000308197">
    <property type="component" value="Unassembled WGS sequence"/>
</dbReference>
<dbReference type="FunCoup" id="A0A5C3PS95">
    <property type="interactions" value="877"/>
</dbReference>
<evidence type="ECO:0000256" key="2">
    <source>
        <dbReference type="SAM" id="MobiDB-lite"/>
    </source>
</evidence>
<dbReference type="STRING" id="1314778.A0A5C3PS95"/>
<dbReference type="InterPro" id="IPR000994">
    <property type="entry name" value="Pept_M24"/>
</dbReference>
<dbReference type="InterPro" id="IPR047113">
    <property type="entry name" value="PA2G4/ARX1"/>
</dbReference>
<dbReference type="Gene3D" id="1.10.10.10">
    <property type="entry name" value="Winged helix-like DNA-binding domain superfamily/Winged helix DNA-binding domain"/>
    <property type="match status" value="1"/>
</dbReference>
<proteinExistence type="inferred from homology"/>
<dbReference type="InParanoid" id="A0A5C3PS95"/>
<dbReference type="Pfam" id="PF00557">
    <property type="entry name" value="Peptidase_M24"/>
    <property type="match status" value="1"/>
</dbReference>
<evidence type="ECO:0000256" key="1">
    <source>
        <dbReference type="ARBA" id="ARBA00007319"/>
    </source>
</evidence>
<dbReference type="Gene3D" id="3.90.230.10">
    <property type="entry name" value="Creatinase/methionine aminopeptidase superfamily"/>
    <property type="match status" value="1"/>
</dbReference>
<evidence type="ECO:0000259" key="3">
    <source>
        <dbReference type="Pfam" id="PF00557"/>
    </source>
</evidence>
<dbReference type="InterPro" id="IPR036388">
    <property type="entry name" value="WH-like_DNA-bd_sf"/>
</dbReference>
<sequence>MSEPVKTDAPKPEESTAAADFTKYKTAAEIVNNVMKKLVSLSVEGAKVLDLCVEGDKLLERATGAVYNKSVKGVKVSKGIAFPTCVSVNNTVAHFSPLESDPSSSQTLSKGDVVKLHLGAHIDGFAAVSAETLVVGASADEPVTGAKADVIQAAWHAAEVVQRLVKVGNKNWQVTDAVNKVAAAFGCKPVEGMLSCQQSQNVIDGKKRIILNPAEEQKKGFETATFAENEVWGIDILIASGEDGKARLEESRTSIFQKESTVTYQLKMKTSRAVFSEVQKKAGAFPFNIRWLEDEKRARLGLQEAVQHSLVKPYEVVYTGANTFVAAFHFTIALLPAGPALITSPPVWYKPELVKSEKSLEDPELKELLNKPLRESKKAKKKAKADGETKEE</sequence>
<dbReference type="FunFam" id="3.90.230.10:FF:000013">
    <property type="entry name" value="DNA-binding protein, 42 kDa"/>
    <property type="match status" value="1"/>
</dbReference>
<dbReference type="NCBIfam" id="TIGR00495">
    <property type="entry name" value="crvDNA_42K"/>
    <property type="match status" value="1"/>
</dbReference>
<feature type="domain" description="Peptidase M24" evidence="3">
    <location>
        <begin position="23"/>
        <end position="189"/>
    </location>
</feature>
<dbReference type="PANTHER" id="PTHR10804">
    <property type="entry name" value="PROTEASE FAMILY M24 METHIONYL AMINOPEPTIDASE, AMINOPEPTIDASE P"/>
    <property type="match status" value="1"/>
</dbReference>
<dbReference type="SUPFAM" id="SSF55920">
    <property type="entry name" value="Creatinase/aminopeptidase"/>
    <property type="match status" value="1"/>
</dbReference>
<dbReference type="CDD" id="cd01089">
    <property type="entry name" value="PA2G4-like"/>
    <property type="match status" value="1"/>
</dbReference>
<feature type="compositionally biased region" description="Basic and acidic residues" evidence="2">
    <location>
        <begin position="365"/>
        <end position="376"/>
    </location>
</feature>
<comment type="similarity">
    <text evidence="1">Belongs to the peptidase M24 family.</text>
</comment>
<protein>
    <submittedName>
        <fullName evidence="4">Proliferation-associated protein 1</fullName>
    </submittedName>
</protein>